<dbReference type="EMBL" id="JAMSHJ010000006">
    <property type="protein sequence ID" value="KAI5394898.1"/>
    <property type="molecule type" value="Genomic_DNA"/>
</dbReference>
<dbReference type="InterPro" id="IPR011112">
    <property type="entry name" value="Rho-like_N"/>
</dbReference>
<dbReference type="InterPro" id="IPR036269">
    <property type="entry name" value="Rho_N_sf"/>
</dbReference>
<accession>A0A9D5A4I8</accession>
<feature type="region of interest" description="Disordered" evidence="1">
    <location>
        <begin position="75"/>
        <end position="94"/>
    </location>
</feature>
<gene>
    <name evidence="3" type="ORF">KIW84_061499</name>
    <name evidence="4" type="ORF">KIW84_061501</name>
</gene>
<feature type="compositionally biased region" description="Basic and acidic residues" evidence="1">
    <location>
        <begin position="274"/>
        <end position="285"/>
    </location>
</feature>
<dbReference type="PANTHER" id="PTHR34449:SF5">
    <property type="entry name" value="ATP BINDING _ ATPASE"/>
    <property type="match status" value="1"/>
</dbReference>
<dbReference type="GO" id="GO:0006353">
    <property type="term" value="P:DNA-templated transcription termination"/>
    <property type="evidence" value="ECO:0007669"/>
    <property type="project" value="InterPro"/>
</dbReference>
<dbReference type="Gramene" id="PSAT_LOCUS25699_t1">
    <property type="protein sequence ID" value="CAL5206879.1"/>
    <property type="gene ID" value="PSAT_LOCUS25699"/>
</dbReference>
<dbReference type="EMBL" id="JAMSHJ010000006">
    <property type="protein sequence ID" value="KAI5394896.1"/>
    <property type="molecule type" value="Genomic_DNA"/>
</dbReference>
<comment type="caution">
    <text evidence="3">The sequence shown here is derived from an EMBL/GenBank/DDBJ whole genome shotgun (WGS) entry which is preliminary data.</text>
</comment>
<dbReference type="AlphaFoldDB" id="A0A9D5A4I8"/>
<feature type="compositionally biased region" description="Polar residues" evidence="1">
    <location>
        <begin position="200"/>
        <end position="222"/>
    </location>
</feature>
<dbReference type="PANTHER" id="PTHR34449">
    <property type="entry name" value="RHO TERMINATION FACTOR"/>
    <property type="match status" value="1"/>
</dbReference>
<dbReference type="OrthoDB" id="652255at2759"/>
<reference evidence="3 5" key="1">
    <citation type="journal article" date="2022" name="Nat. Genet.">
        <title>Improved pea reference genome and pan-genome highlight genomic features and evolutionary characteristics.</title>
        <authorList>
            <person name="Yang T."/>
            <person name="Liu R."/>
            <person name="Luo Y."/>
            <person name="Hu S."/>
            <person name="Wang D."/>
            <person name="Wang C."/>
            <person name="Pandey M.K."/>
            <person name="Ge S."/>
            <person name="Xu Q."/>
            <person name="Li N."/>
            <person name="Li G."/>
            <person name="Huang Y."/>
            <person name="Saxena R.K."/>
            <person name="Ji Y."/>
            <person name="Li M."/>
            <person name="Yan X."/>
            <person name="He Y."/>
            <person name="Liu Y."/>
            <person name="Wang X."/>
            <person name="Xiang C."/>
            <person name="Varshney R.K."/>
            <person name="Ding H."/>
            <person name="Gao S."/>
            <person name="Zong X."/>
        </authorList>
    </citation>
    <scope>NUCLEOTIDE SEQUENCE [LARGE SCALE GENOMIC DNA]</scope>
    <source>
        <strain evidence="3 5">cv. Zhongwan 6</strain>
    </source>
</reference>
<feature type="compositionally biased region" description="Polar residues" evidence="1">
    <location>
        <begin position="75"/>
        <end position="91"/>
    </location>
</feature>
<name>A0A9D5A4I8_PEA</name>
<evidence type="ECO:0000259" key="2">
    <source>
        <dbReference type="SMART" id="SM00959"/>
    </source>
</evidence>
<dbReference type="Gramene" id="Psat06G0150100-T1">
    <property type="protein sequence ID" value="KAI5394898.1"/>
    <property type="gene ID" value="KIW84_061501"/>
</dbReference>
<feature type="domain" description="Rho termination factor-like N-terminal" evidence="2">
    <location>
        <begin position="338"/>
        <end position="374"/>
    </location>
</feature>
<proteinExistence type="predicted"/>
<sequence length="374" mass="41735">MSQTVNLVVANNVGGGMPEGKCFPCSRVYGRTTAVYSCPIIGRHRICSHVKIGGLKSGSLAASIVCEARRDPYFSRQNNRNEPSRGRNGNNDGRVLFENFEEDMLSSKNGPLESLSSGKFQAASAPGAREKEIVELFKKVQAQLRERASLVKEEKKIEVPHRHVKENSAVDSLLNVLKRHSVQPVKKSSGEDGGEDRNSDQLQESNQYNGVQSTNSFDSNNSPKDESRDANVAAVARPRSVFQRKSPVPRVKYQPVSHYEDETNVEPIVSEDNVNNRHQIDLKPEDEPEPEPEPKSEIDLDTKDELFFPELSEDDSHDAEQTYNDESVEEQLDVQTEDLSALKLSELRALAKSRGLKGYSKLKKVDLIELITES</sequence>
<dbReference type="SUPFAM" id="SSF68912">
    <property type="entry name" value="Rho N-terminal domain-like"/>
    <property type="match status" value="1"/>
</dbReference>
<dbReference type="Gramene" id="Psat06G0149900-T1">
    <property type="protein sequence ID" value="KAI5394896.1"/>
    <property type="gene ID" value="KIW84_061499"/>
</dbReference>
<evidence type="ECO:0000256" key="1">
    <source>
        <dbReference type="SAM" id="MobiDB-lite"/>
    </source>
</evidence>
<dbReference type="Proteomes" id="UP001058974">
    <property type="component" value="Chromosome 6"/>
</dbReference>
<dbReference type="Pfam" id="PF07498">
    <property type="entry name" value="Rho_N"/>
    <property type="match status" value="1"/>
</dbReference>
<evidence type="ECO:0000313" key="3">
    <source>
        <dbReference type="EMBL" id="KAI5394896.1"/>
    </source>
</evidence>
<feature type="compositionally biased region" description="Basic and acidic residues" evidence="1">
    <location>
        <begin position="292"/>
        <end position="303"/>
    </location>
</feature>
<evidence type="ECO:0000313" key="5">
    <source>
        <dbReference type="Proteomes" id="UP001058974"/>
    </source>
</evidence>
<feature type="region of interest" description="Disordered" evidence="1">
    <location>
        <begin position="178"/>
        <end position="303"/>
    </location>
</feature>
<organism evidence="3 5">
    <name type="scientific">Pisum sativum</name>
    <name type="common">Garden pea</name>
    <name type="synonym">Lathyrus oleraceus</name>
    <dbReference type="NCBI Taxonomy" id="3888"/>
    <lineage>
        <taxon>Eukaryota</taxon>
        <taxon>Viridiplantae</taxon>
        <taxon>Streptophyta</taxon>
        <taxon>Embryophyta</taxon>
        <taxon>Tracheophyta</taxon>
        <taxon>Spermatophyta</taxon>
        <taxon>Magnoliopsida</taxon>
        <taxon>eudicotyledons</taxon>
        <taxon>Gunneridae</taxon>
        <taxon>Pentapetalae</taxon>
        <taxon>rosids</taxon>
        <taxon>fabids</taxon>
        <taxon>Fabales</taxon>
        <taxon>Fabaceae</taxon>
        <taxon>Papilionoideae</taxon>
        <taxon>50 kb inversion clade</taxon>
        <taxon>NPAAA clade</taxon>
        <taxon>Hologalegina</taxon>
        <taxon>IRL clade</taxon>
        <taxon>Fabeae</taxon>
        <taxon>Lathyrus</taxon>
    </lineage>
</organism>
<evidence type="ECO:0000313" key="4">
    <source>
        <dbReference type="EMBL" id="KAI5394898.1"/>
    </source>
</evidence>
<protein>
    <recommendedName>
        <fullName evidence="2">Rho termination factor-like N-terminal domain-containing protein</fullName>
    </recommendedName>
</protein>
<keyword evidence="5" id="KW-1185">Reference proteome</keyword>
<dbReference type="SMART" id="SM00959">
    <property type="entry name" value="Rho_N"/>
    <property type="match status" value="1"/>
</dbReference>
<dbReference type="Gene3D" id="1.10.720.10">
    <property type="match status" value="1"/>
</dbReference>